<accession>A0A1F5KQZ4</accession>
<protein>
    <submittedName>
        <fullName evidence="1">Uncharacterized protein</fullName>
    </submittedName>
</protein>
<comment type="caution">
    <text evidence="1">The sequence shown here is derived from an EMBL/GenBank/DDBJ whole genome shotgun (WGS) entry which is preliminary data.</text>
</comment>
<organism evidence="1 2">
    <name type="scientific">Candidatus Daviesbacteria bacterium RIFCSPLOWO2_01_FULL_39_12</name>
    <dbReference type="NCBI Taxonomy" id="1797785"/>
    <lineage>
        <taxon>Bacteria</taxon>
        <taxon>Candidatus Daviesiibacteriota</taxon>
    </lineage>
</organism>
<evidence type="ECO:0000313" key="2">
    <source>
        <dbReference type="Proteomes" id="UP000178565"/>
    </source>
</evidence>
<dbReference type="AlphaFoldDB" id="A0A1F5KQZ4"/>
<dbReference type="EMBL" id="MFDM01000016">
    <property type="protein sequence ID" value="OGE43260.1"/>
    <property type="molecule type" value="Genomic_DNA"/>
</dbReference>
<reference evidence="1 2" key="1">
    <citation type="journal article" date="2016" name="Nat. Commun.">
        <title>Thousands of microbial genomes shed light on interconnected biogeochemical processes in an aquifer system.</title>
        <authorList>
            <person name="Anantharaman K."/>
            <person name="Brown C.T."/>
            <person name="Hug L.A."/>
            <person name="Sharon I."/>
            <person name="Castelle C.J."/>
            <person name="Probst A.J."/>
            <person name="Thomas B.C."/>
            <person name="Singh A."/>
            <person name="Wilkins M.J."/>
            <person name="Karaoz U."/>
            <person name="Brodie E.L."/>
            <person name="Williams K.H."/>
            <person name="Hubbard S.S."/>
            <person name="Banfield J.F."/>
        </authorList>
    </citation>
    <scope>NUCLEOTIDE SEQUENCE [LARGE SCALE GENOMIC DNA]</scope>
</reference>
<evidence type="ECO:0000313" key="1">
    <source>
        <dbReference type="EMBL" id="OGE43260.1"/>
    </source>
</evidence>
<gene>
    <name evidence="1" type="ORF">A3B45_00870</name>
</gene>
<dbReference type="Proteomes" id="UP000178565">
    <property type="component" value="Unassembled WGS sequence"/>
</dbReference>
<name>A0A1F5KQZ4_9BACT</name>
<sequence>MIRRSPEVIISIPLQESTQWGAVTVVEMLRPDERLVKAVQVPYPALTLKAGIWVPERHGEIRLETGARFHSISWKDVITGGCSHADRTHLQRNKINAGVISLKSDPDEYRRLLYGTGLLLFRR</sequence>
<dbReference type="STRING" id="1797785.A3B45_00870"/>
<proteinExistence type="predicted"/>